<proteinExistence type="predicted"/>
<dbReference type="Proteomes" id="UP000621455">
    <property type="component" value="Unassembled WGS sequence"/>
</dbReference>
<evidence type="ECO:0000313" key="1">
    <source>
        <dbReference type="EMBL" id="NHZ83374.1"/>
    </source>
</evidence>
<evidence type="ECO:0008006" key="3">
    <source>
        <dbReference type="Google" id="ProtNLM"/>
    </source>
</evidence>
<sequence length="77" mass="8498">MCSITFVSTIISAWGKQVVAGPADLSWRESIRSDGDGPAGVTSPNNIRTGEYDHANEHKRKVYSHPDVITLDKLPRF</sequence>
<accession>A0ABX0NIL8</accession>
<name>A0ABX0NIL8_9BURK</name>
<comment type="caution">
    <text evidence="1">The sequence shown here is derived from an EMBL/GenBank/DDBJ whole genome shotgun (WGS) entry which is preliminary data.</text>
</comment>
<keyword evidence="2" id="KW-1185">Reference proteome</keyword>
<dbReference type="EMBL" id="WHJG01000050">
    <property type="protein sequence ID" value="NHZ83374.1"/>
    <property type="molecule type" value="Genomic_DNA"/>
</dbReference>
<evidence type="ECO:0000313" key="2">
    <source>
        <dbReference type="Proteomes" id="UP000621455"/>
    </source>
</evidence>
<organism evidence="1 2">
    <name type="scientific">Massilia frigida</name>
    <dbReference type="NCBI Taxonomy" id="2609281"/>
    <lineage>
        <taxon>Bacteria</taxon>
        <taxon>Pseudomonadati</taxon>
        <taxon>Pseudomonadota</taxon>
        <taxon>Betaproteobacteria</taxon>
        <taxon>Burkholderiales</taxon>
        <taxon>Oxalobacteraceae</taxon>
        <taxon>Telluria group</taxon>
        <taxon>Massilia</taxon>
    </lineage>
</organism>
<dbReference type="RefSeq" id="WP_167093021.1">
    <property type="nucleotide sequence ID" value="NZ_WHJG01000050.1"/>
</dbReference>
<gene>
    <name evidence="1" type="ORF">F2P44_29485</name>
</gene>
<reference evidence="1 2" key="1">
    <citation type="submission" date="2019-10" db="EMBL/GenBank/DDBJ databases">
        <title>Taxonomy of Antarctic Massilia spp.: description of Massilia rubra sp. nov., Massilia aquatica sp. nov., Massilia mucilaginosa sp. nov., Massilia frigida sp. nov. isolated from streams, lakes and regoliths.</title>
        <authorList>
            <person name="Holochova P."/>
            <person name="Sedlacek I."/>
            <person name="Kralova S."/>
            <person name="Maslanova I."/>
            <person name="Busse H.-J."/>
            <person name="Stankova E."/>
            <person name="Vrbovska V."/>
            <person name="Kovarovic V."/>
            <person name="Bartak M."/>
            <person name="Svec P."/>
            <person name="Pantucek R."/>
        </authorList>
    </citation>
    <scope>NUCLEOTIDE SEQUENCE [LARGE SCALE GENOMIC DNA]</scope>
    <source>
        <strain evidence="1 2">CCM 8695</strain>
    </source>
</reference>
<protein>
    <recommendedName>
        <fullName evidence="3">Secreted protein</fullName>
    </recommendedName>
</protein>